<dbReference type="AlphaFoldDB" id="A0A0D2J3V6"/>
<name>A0A0D2J3V6_9CHLO</name>
<organism evidence="7 8">
    <name type="scientific">Monoraphidium neglectum</name>
    <dbReference type="NCBI Taxonomy" id="145388"/>
    <lineage>
        <taxon>Eukaryota</taxon>
        <taxon>Viridiplantae</taxon>
        <taxon>Chlorophyta</taxon>
        <taxon>core chlorophytes</taxon>
        <taxon>Chlorophyceae</taxon>
        <taxon>CS clade</taxon>
        <taxon>Sphaeropleales</taxon>
        <taxon>Selenastraceae</taxon>
        <taxon>Monoraphidium</taxon>
    </lineage>
</organism>
<dbReference type="EMBL" id="KK104001">
    <property type="protein sequence ID" value="KIY94592.1"/>
    <property type="molecule type" value="Genomic_DNA"/>
</dbReference>
<dbReference type="PANTHER" id="PTHR28165:SF1">
    <property type="entry name" value="NON-CLASSICAL EXPORT PROTEIN 2-RELATED"/>
    <property type="match status" value="1"/>
</dbReference>
<evidence type="ECO:0000256" key="5">
    <source>
        <dbReference type="SAM" id="Phobius"/>
    </source>
</evidence>
<dbReference type="InterPro" id="IPR008253">
    <property type="entry name" value="Marvel"/>
</dbReference>
<evidence type="ECO:0000259" key="6">
    <source>
        <dbReference type="PROSITE" id="PS51225"/>
    </source>
</evidence>
<evidence type="ECO:0000313" key="7">
    <source>
        <dbReference type="EMBL" id="KIY94592.1"/>
    </source>
</evidence>
<gene>
    <name evidence="7" type="ORF">MNEG_13370</name>
</gene>
<keyword evidence="8" id="KW-1185">Reference proteome</keyword>
<dbReference type="PANTHER" id="PTHR28165">
    <property type="entry name" value="NON-CLASSICAL EXPORT PROTEIN 2-RELATED"/>
    <property type="match status" value="1"/>
</dbReference>
<protein>
    <recommendedName>
        <fullName evidence="6">MARVEL domain-containing protein</fullName>
    </recommendedName>
</protein>
<feature type="transmembrane region" description="Helical" evidence="5">
    <location>
        <begin position="116"/>
        <end position="139"/>
    </location>
</feature>
<dbReference type="KEGG" id="mng:MNEG_13370"/>
<feature type="domain" description="MARVEL" evidence="6">
    <location>
        <begin position="4"/>
        <end position="131"/>
    </location>
</feature>
<keyword evidence="3 5" id="KW-1133">Transmembrane helix</keyword>
<dbReference type="GO" id="GO:0032126">
    <property type="term" value="C:eisosome"/>
    <property type="evidence" value="ECO:0007669"/>
    <property type="project" value="TreeGrafter"/>
</dbReference>
<keyword evidence="2 5" id="KW-0812">Transmembrane</keyword>
<dbReference type="GO" id="GO:0072659">
    <property type="term" value="P:protein localization to plasma membrane"/>
    <property type="evidence" value="ECO:0007669"/>
    <property type="project" value="TreeGrafter"/>
</dbReference>
<dbReference type="GeneID" id="25730826"/>
<accession>A0A0D2J3V6</accession>
<feature type="transmembrane region" description="Helical" evidence="5">
    <location>
        <begin position="72"/>
        <end position="96"/>
    </location>
</feature>
<evidence type="ECO:0000256" key="1">
    <source>
        <dbReference type="ARBA" id="ARBA00004141"/>
    </source>
</evidence>
<evidence type="ECO:0000256" key="3">
    <source>
        <dbReference type="ARBA" id="ARBA00022989"/>
    </source>
</evidence>
<sequence>MASCFYASKIILRIVQAVFALVAFAASAYIQSKGHVEPRINFMVFTGVTAWLLAMFYAVVSCSEGLQRTFWGVVEVAVNVLWVIFWMSAAGAYAAFEKCKPSQIDVLEPFAYCNAILASQAFAWMSWLLWIPSLAISVVDMRRGEGITGGGKRYPVGTPA</sequence>
<keyword evidence="4 5" id="KW-0472">Membrane</keyword>
<dbReference type="OrthoDB" id="528856at2759"/>
<feature type="transmembrane region" description="Helical" evidence="5">
    <location>
        <begin position="12"/>
        <end position="30"/>
    </location>
</feature>
<evidence type="ECO:0000313" key="8">
    <source>
        <dbReference type="Proteomes" id="UP000054498"/>
    </source>
</evidence>
<dbReference type="PROSITE" id="PS51225">
    <property type="entry name" value="MARVEL"/>
    <property type="match status" value="1"/>
</dbReference>
<dbReference type="InterPro" id="IPR052649">
    <property type="entry name" value="NCE102-like"/>
</dbReference>
<reference evidence="7 8" key="1">
    <citation type="journal article" date="2013" name="BMC Genomics">
        <title>Reconstruction of the lipid metabolism for the microalga Monoraphidium neglectum from its genome sequence reveals characteristics suitable for biofuel production.</title>
        <authorList>
            <person name="Bogen C."/>
            <person name="Al-Dilaimi A."/>
            <person name="Albersmeier A."/>
            <person name="Wichmann J."/>
            <person name="Grundmann M."/>
            <person name="Rupp O."/>
            <person name="Lauersen K.J."/>
            <person name="Blifernez-Klassen O."/>
            <person name="Kalinowski J."/>
            <person name="Goesmann A."/>
            <person name="Mussgnug J.H."/>
            <person name="Kruse O."/>
        </authorList>
    </citation>
    <scope>NUCLEOTIDE SEQUENCE [LARGE SCALE GENOMIC DNA]</scope>
    <source>
        <strain evidence="7 8">SAG 48.87</strain>
    </source>
</reference>
<dbReference type="Pfam" id="PF01284">
    <property type="entry name" value="MARVEL"/>
    <property type="match status" value="1"/>
</dbReference>
<feature type="transmembrane region" description="Helical" evidence="5">
    <location>
        <begin position="42"/>
        <end position="60"/>
    </location>
</feature>
<comment type="subcellular location">
    <subcellularLocation>
        <location evidence="1">Membrane</location>
        <topology evidence="1">Multi-pass membrane protein</topology>
    </subcellularLocation>
</comment>
<dbReference type="Proteomes" id="UP000054498">
    <property type="component" value="Unassembled WGS sequence"/>
</dbReference>
<proteinExistence type="predicted"/>
<evidence type="ECO:0000256" key="2">
    <source>
        <dbReference type="ARBA" id="ARBA00022692"/>
    </source>
</evidence>
<dbReference type="GO" id="GO:0070941">
    <property type="term" value="P:eisosome assembly"/>
    <property type="evidence" value="ECO:0007669"/>
    <property type="project" value="TreeGrafter"/>
</dbReference>
<dbReference type="RefSeq" id="XP_013893612.1">
    <property type="nucleotide sequence ID" value="XM_014038158.1"/>
</dbReference>
<evidence type="ECO:0000256" key="4">
    <source>
        <dbReference type="ARBA" id="ARBA00023136"/>
    </source>
</evidence>
<dbReference type="GO" id="GO:0005886">
    <property type="term" value="C:plasma membrane"/>
    <property type="evidence" value="ECO:0007669"/>
    <property type="project" value="TreeGrafter"/>
</dbReference>